<dbReference type="Proteomes" id="UP001604336">
    <property type="component" value="Unassembled WGS sequence"/>
</dbReference>
<keyword evidence="4" id="KW-1185">Reference proteome</keyword>
<dbReference type="AlphaFoldDB" id="A0ABD1U3H3"/>
<evidence type="ECO:0000313" key="2">
    <source>
        <dbReference type="EMBL" id="KAL2456781.1"/>
    </source>
</evidence>
<dbReference type="EMBL" id="JBFOLK010000091">
    <property type="protein sequence ID" value="KAL2456781.1"/>
    <property type="molecule type" value="Genomic_DNA"/>
</dbReference>
<reference evidence="3" key="1">
    <citation type="submission" date="2024-07" db="EMBL/GenBank/DDBJ databases">
        <title>Two chromosome-level genome assemblies of Korean endemic species Abeliophyllum distichum and Forsythia ovata (Oleaceae).</title>
        <authorList>
            <person name="Mun J.H."/>
        </authorList>
    </citation>
    <scope>NUCLEOTIDE SEQUENCE</scope>
    <source>
        <strain evidence="3">KNKB198505000391</strain>
        <tissue evidence="3">Leaf</tissue>
    </source>
</reference>
<name>A0ABD1U3H3_9LAMI</name>
<evidence type="ECO:0000313" key="3">
    <source>
        <dbReference type="EMBL" id="KAL2519535.1"/>
    </source>
</evidence>
<gene>
    <name evidence="3" type="ORF">Adt_15782</name>
    <name evidence="2" type="ORF">Adt_46643</name>
</gene>
<sequence>MQASMEEQAQPNPDQELLYSEAAVEVSEDFYTQLKLSNDSEEEGEDDEGEEFSFICEAANNSQITAEDAFVNGQIKPVFPLFNRDLLFSDEDGKILHENLPMRPAVKKVFVETKDRMTSDSSENDDISGPYCELTTRKVVEASPEACKKSNSTGFSKIWRLKDFTARCNSDGRDAFVFLNNSHTPASKAETAAGSGGVRKKSTTRVNGGKSKTAPLSAHEVYLKSKAKTDDRQKSYLPYRRELMGIFTNVNGGLTRSVHPF</sequence>
<dbReference type="PANTHER" id="PTHR33095">
    <property type="entry name" value="OS07G0619500 PROTEIN"/>
    <property type="match status" value="1"/>
</dbReference>
<dbReference type="Pfam" id="PF07816">
    <property type="entry name" value="DUF1645"/>
    <property type="match status" value="1"/>
</dbReference>
<reference evidence="4" key="2">
    <citation type="submission" date="2024-07" db="EMBL/GenBank/DDBJ databases">
        <title>Two chromosome-level genome assemblies of Korean endemic species Abeliophyllum distichum and Forsythia ovata (Oleaceae).</title>
        <authorList>
            <person name="Jang H."/>
        </authorList>
    </citation>
    <scope>NUCLEOTIDE SEQUENCE [LARGE SCALE GENOMIC DNA]</scope>
</reference>
<proteinExistence type="predicted"/>
<dbReference type="InterPro" id="IPR012442">
    <property type="entry name" value="DUF1645_plant"/>
</dbReference>
<dbReference type="PANTHER" id="PTHR33095:SF114">
    <property type="entry name" value="DUF1645 FAMILY PROTEIN"/>
    <property type="match status" value="1"/>
</dbReference>
<accession>A0ABD1U3H3</accession>
<dbReference type="EMBL" id="JBFOLK010000004">
    <property type="protein sequence ID" value="KAL2519535.1"/>
    <property type="molecule type" value="Genomic_DNA"/>
</dbReference>
<evidence type="ECO:0000313" key="4">
    <source>
        <dbReference type="Proteomes" id="UP001604336"/>
    </source>
</evidence>
<organism evidence="3 4">
    <name type="scientific">Abeliophyllum distichum</name>
    <dbReference type="NCBI Taxonomy" id="126358"/>
    <lineage>
        <taxon>Eukaryota</taxon>
        <taxon>Viridiplantae</taxon>
        <taxon>Streptophyta</taxon>
        <taxon>Embryophyta</taxon>
        <taxon>Tracheophyta</taxon>
        <taxon>Spermatophyta</taxon>
        <taxon>Magnoliopsida</taxon>
        <taxon>eudicotyledons</taxon>
        <taxon>Gunneridae</taxon>
        <taxon>Pentapetalae</taxon>
        <taxon>asterids</taxon>
        <taxon>lamiids</taxon>
        <taxon>Lamiales</taxon>
        <taxon>Oleaceae</taxon>
        <taxon>Forsythieae</taxon>
        <taxon>Abeliophyllum</taxon>
    </lineage>
</organism>
<protein>
    <submittedName>
        <fullName evidence="3">Uncharacterized protein</fullName>
    </submittedName>
</protein>
<evidence type="ECO:0000256" key="1">
    <source>
        <dbReference type="SAM" id="MobiDB-lite"/>
    </source>
</evidence>
<comment type="caution">
    <text evidence="3">The sequence shown here is derived from an EMBL/GenBank/DDBJ whole genome shotgun (WGS) entry which is preliminary data.</text>
</comment>
<feature type="region of interest" description="Disordered" evidence="1">
    <location>
        <begin position="188"/>
        <end position="213"/>
    </location>
</feature>